<name>A0A1M6J2Y7_9FIRM</name>
<keyword evidence="2" id="KW-0472">Membrane</keyword>
<keyword evidence="2" id="KW-1133">Transmembrane helix</keyword>
<sequence length="192" mass="22388">MLDVLLSLIAIPFLLLFICIFGPIIYLEDRGPIFYKAMRLGKGGKPFTMYKFRSMKVNAPDIRNEDGSTYNSDDDPRLTRIGRFLRKTSLDEVPQLINVLLGDMSLIGPRPDLVEQMKYYEKGDERKLEVRPGITGYNQAYYRNAVPWKQRIQHDIYYIDNISFWLDVKILFKTVISVLKHKDVYVEQKKAG</sequence>
<dbReference type="GO" id="GO:0016780">
    <property type="term" value="F:phosphotransferase activity, for other substituted phosphate groups"/>
    <property type="evidence" value="ECO:0007669"/>
    <property type="project" value="TreeGrafter"/>
</dbReference>
<feature type="transmembrane region" description="Helical" evidence="2">
    <location>
        <begin position="6"/>
        <end position="27"/>
    </location>
</feature>
<organism evidence="4 5">
    <name type="scientific">Thermoclostridium caenicola</name>
    <dbReference type="NCBI Taxonomy" id="659425"/>
    <lineage>
        <taxon>Bacteria</taxon>
        <taxon>Bacillati</taxon>
        <taxon>Bacillota</taxon>
        <taxon>Clostridia</taxon>
        <taxon>Eubacteriales</taxon>
        <taxon>Oscillospiraceae</taxon>
        <taxon>Thermoclostridium</taxon>
    </lineage>
</organism>
<protein>
    <submittedName>
        <fullName evidence="4">Sugar transferase involved in LPS biosynthesis (Colanic, teichoic acid)</fullName>
    </submittedName>
</protein>
<accession>A0A1M6J2Y7</accession>
<feature type="domain" description="Bacterial sugar transferase" evidence="3">
    <location>
        <begin position="1"/>
        <end position="180"/>
    </location>
</feature>
<keyword evidence="5" id="KW-1185">Reference proteome</keyword>
<dbReference type="PANTHER" id="PTHR30576:SF0">
    <property type="entry name" value="UNDECAPRENYL-PHOSPHATE N-ACETYLGALACTOSAMINYL 1-PHOSPHATE TRANSFERASE-RELATED"/>
    <property type="match status" value="1"/>
</dbReference>
<proteinExistence type="inferred from homology"/>
<dbReference type="PANTHER" id="PTHR30576">
    <property type="entry name" value="COLANIC BIOSYNTHESIS UDP-GLUCOSE LIPID CARRIER TRANSFERASE"/>
    <property type="match status" value="1"/>
</dbReference>
<evidence type="ECO:0000313" key="4">
    <source>
        <dbReference type="EMBL" id="SHJ41029.1"/>
    </source>
</evidence>
<keyword evidence="2" id="KW-0812">Transmembrane</keyword>
<dbReference type="Proteomes" id="UP000324781">
    <property type="component" value="Unassembled WGS sequence"/>
</dbReference>
<evidence type="ECO:0000256" key="1">
    <source>
        <dbReference type="ARBA" id="ARBA00006464"/>
    </source>
</evidence>
<dbReference type="AlphaFoldDB" id="A0A1M6J2Y7"/>
<keyword evidence="4" id="KW-0808">Transferase</keyword>
<evidence type="ECO:0000259" key="3">
    <source>
        <dbReference type="Pfam" id="PF02397"/>
    </source>
</evidence>
<comment type="similarity">
    <text evidence="1">Belongs to the bacterial sugar transferase family.</text>
</comment>
<reference evidence="4 5" key="1">
    <citation type="submission" date="2016-11" db="EMBL/GenBank/DDBJ databases">
        <authorList>
            <person name="Varghese N."/>
            <person name="Submissions S."/>
        </authorList>
    </citation>
    <scope>NUCLEOTIDE SEQUENCE [LARGE SCALE GENOMIC DNA]</scope>
    <source>
        <strain evidence="4 5">DSM 19027</strain>
    </source>
</reference>
<evidence type="ECO:0000313" key="5">
    <source>
        <dbReference type="Proteomes" id="UP000324781"/>
    </source>
</evidence>
<dbReference type="Pfam" id="PF02397">
    <property type="entry name" value="Bac_transf"/>
    <property type="match status" value="1"/>
</dbReference>
<gene>
    <name evidence="4" type="ORF">SAMN05444373_10515</name>
</gene>
<evidence type="ECO:0000256" key="2">
    <source>
        <dbReference type="SAM" id="Phobius"/>
    </source>
</evidence>
<dbReference type="InterPro" id="IPR003362">
    <property type="entry name" value="Bact_transf"/>
</dbReference>
<dbReference type="EMBL" id="FQZP01000051">
    <property type="protein sequence ID" value="SHJ41029.1"/>
    <property type="molecule type" value="Genomic_DNA"/>
</dbReference>